<name>A0AAE2SE77_9BACT</name>
<accession>A0AAE2SE77</accession>
<reference evidence="1" key="1">
    <citation type="submission" date="2021-01" db="EMBL/GenBank/DDBJ databases">
        <title>Modified the classification status of verrucomicrobia.</title>
        <authorList>
            <person name="Feng X."/>
        </authorList>
    </citation>
    <scope>NUCLEOTIDE SEQUENCE</scope>
    <source>
        <strain evidence="1">5K15</strain>
    </source>
</reference>
<dbReference type="EMBL" id="JAENIG010000020">
    <property type="protein sequence ID" value="MBK1856580.1"/>
    <property type="molecule type" value="Genomic_DNA"/>
</dbReference>
<evidence type="ECO:0000313" key="1">
    <source>
        <dbReference type="EMBL" id="MBK1856580.1"/>
    </source>
</evidence>
<dbReference type="Proteomes" id="UP000634206">
    <property type="component" value="Unassembled WGS sequence"/>
</dbReference>
<evidence type="ECO:0000313" key="2">
    <source>
        <dbReference type="Proteomes" id="UP000634206"/>
    </source>
</evidence>
<comment type="caution">
    <text evidence="1">The sequence shown here is derived from an EMBL/GenBank/DDBJ whole genome shotgun (WGS) entry which is preliminary data.</text>
</comment>
<dbReference type="RefSeq" id="WP_309491200.1">
    <property type="nucleotide sequence ID" value="NZ_JAENIG010000020.1"/>
</dbReference>
<organism evidence="1 2">
    <name type="scientific">Oceaniferula flava</name>
    <dbReference type="NCBI Taxonomy" id="2800421"/>
    <lineage>
        <taxon>Bacteria</taxon>
        <taxon>Pseudomonadati</taxon>
        <taxon>Verrucomicrobiota</taxon>
        <taxon>Verrucomicrobiia</taxon>
        <taxon>Verrucomicrobiales</taxon>
        <taxon>Verrucomicrobiaceae</taxon>
        <taxon>Oceaniferula</taxon>
    </lineage>
</organism>
<proteinExistence type="predicted"/>
<sequence length="156" mass="17271">MDENQVIENLLTHLKNNGWDIISFVPAGIRGIDVVTCDKHNRKWYIEAKGGTSSNPNSSRYGKPYTKSQVFDVTSKGLMQCFHHIANNDEDINVGFAYPGVRYFGDYMDPIKPMLRSIGVTLFCVNEDSTVTESLAKNVAEQGASSDAIPSAARNH</sequence>
<keyword evidence="2" id="KW-1185">Reference proteome</keyword>
<dbReference type="AlphaFoldDB" id="A0AAE2SE77"/>
<protein>
    <submittedName>
        <fullName evidence="1">Uncharacterized protein</fullName>
    </submittedName>
</protein>
<gene>
    <name evidence="1" type="ORF">JIN83_16530</name>
</gene>